<feature type="non-terminal residue" evidence="1">
    <location>
        <position position="75"/>
    </location>
</feature>
<dbReference type="SUPFAM" id="SSF53474">
    <property type="entry name" value="alpha/beta-Hydrolases"/>
    <property type="match status" value="1"/>
</dbReference>
<proteinExistence type="predicted"/>
<dbReference type="AlphaFoldDB" id="A0A9P6BV00"/>
<reference evidence="1" key="1">
    <citation type="submission" date="2020-11" db="EMBL/GenBank/DDBJ databases">
        <authorList>
            <consortium name="DOE Joint Genome Institute"/>
            <person name="Ahrendt S."/>
            <person name="Riley R."/>
            <person name="Andreopoulos W."/>
            <person name="Labutti K."/>
            <person name="Pangilinan J."/>
            <person name="Ruiz-Duenas F.J."/>
            <person name="Barrasa J.M."/>
            <person name="Sanchez-Garcia M."/>
            <person name="Camarero S."/>
            <person name="Miyauchi S."/>
            <person name="Serrano A."/>
            <person name="Linde D."/>
            <person name="Babiker R."/>
            <person name="Drula E."/>
            <person name="Ayuso-Fernandez I."/>
            <person name="Pacheco R."/>
            <person name="Padilla G."/>
            <person name="Ferreira P."/>
            <person name="Barriuso J."/>
            <person name="Kellner H."/>
            <person name="Castanera R."/>
            <person name="Alfaro M."/>
            <person name="Ramirez L."/>
            <person name="Pisabarro A.G."/>
            <person name="Kuo A."/>
            <person name="Tritt A."/>
            <person name="Lipzen A."/>
            <person name="He G."/>
            <person name="Yan M."/>
            <person name="Ng V."/>
            <person name="Cullen D."/>
            <person name="Martin F."/>
            <person name="Rosso M.-N."/>
            <person name="Henrissat B."/>
            <person name="Hibbett D."/>
            <person name="Martinez A.T."/>
            <person name="Grigoriev I.V."/>
        </authorList>
    </citation>
    <scope>NUCLEOTIDE SEQUENCE</scope>
    <source>
        <strain evidence="1">MF-IS2</strain>
    </source>
</reference>
<dbReference type="EMBL" id="MU152979">
    <property type="protein sequence ID" value="KAF9440032.1"/>
    <property type="molecule type" value="Genomic_DNA"/>
</dbReference>
<feature type="non-terminal residue" evidence="1">
    <location>
        <position position="1"/>
    </location>
</feature>
<protein>
    <recommendedName>
        <fullName evidence="3">Alpha/beta hydrolase</fullName>
    </recommendedName>
</protein>
<name>A0A9P6BV00_9AGAR</name>
<evidence type="ECO:0000313" key="2">
    <source>
        <dbReference type="Proteomes" id="UP000807342"/>
    </source>
</evidence>
<sequence>TRMLVSANGIQVYANAAGNPSKQAAVFIHGFVWSLMAFNDIFHDSDWTSHLYLMSFSCMYDARGHGRSGKPDTDE</sequence>
<evidence type="ECO:0000313" key="1">
    <source>
        <dbReference type="EMBL" id="KAF9440032.1"/>
    </source>
</evidence>
<comment type="caution">
    <text evidence="1">The sequence shown here is derived from an EMBL/GenBank/DDBJ whole genome shotgun (WGS) entry which is preliminary data.</text>
</comment>
<dbReference type="Gene3D" id="3.40.50.1820">
    <property type="entry name" value="alpha/beta hydrolase"/>
    <property type="match status" value="1"/>
</dbReference>
<evidence type="ECO:0008006" key="3">
    <source>
        <dbReference type="Google" id="ProtNLM"/>
    </source>
</evidence>
<accession>A0A9P6BV00</accession>
<organism evidence="1 2">
    <name type="scientific">Macrolepiota fuliginosa MF-IS2</name>
    <dbReference type="NCBI Taxonomy" id="1400762"/>
    <lineage>
        <taxon>Eukaryota</taxon>
        <taxon>Fungi</taxon>
        <taxon>Dikarya</taxon>
        <taxon>Basidiomycota</taxon>
        <taxon>Agaricomycotina</taxon>
        <taxon>Agaricomycetes</taxon>
        <taxon>Agaricomycetidae</taxon>
        <taxon>Agaricales</taxon>
        <taxon>Agaricineae</taxon>
        <taxon>Agaricaceae</taxon>
        <taxon>Macrolepiota</taxon>
    </lineage>
</organism>
<dbReference type="InterPro" id="IPR029058">
    <property type="entry name" value="AB_hydrolase_fold"/>
</dbReference>
<gene>
    <name evidence="1" type="ORF">P691DRAFT_618080</name>
</gene>
<dbReference type="OrthoDB" id="408373at2759"/>
<dbReference type="Proteomes" id="UP000807342">
    <property type="component" value="Unassembled WGS sequence"/>
</dbReference>
<keyword evidence="2" id="KW-1185">Reference proteome</keyword>